<evidence type="ECO:0000313" key="4">
    <source>
        <dbReference type="Proteomes" id="UP000746747"/>
    </source>
</evidence>
<organism evidence="3 4">
    <name type="scientific">Cercopithifilaria johnstoni</name>
    <dbReference type="NCBI Taxonomy" id="2874296"/>
    <lineage>
        <taxon>Eukaryota</taxon>
        <taxon>Metazoa</taxon>
        <taxon>Ecdysozoa</taxon>
        <taxon>Nematoda</taxon>
        <taxon>Chromadorea</taxon>
        <taxon>Rhabditida</taxon>
        <taxon>Spirurina</taxon>
        <taxon>Spiruromorpha</taxon>
        <taxon>Filarioidea</taxon>
        <taxon>Onchocercidae</taxon>
        <taxon>Cercopithifilaria</taxon>
    </lineage>
</organism>
<dbReference type="AlphaFoldDB" id="A0A8J2MP52"/>
<dbReference type="InterPro" id="IPR042185">
    <property type="entry name" value="Serpin_sf_2"/>
</dbReference>
<accession>A0A8J2MP52</accession>
<sequence>MAIPSDRPKIGDWKYFPLIDFGIALLNTIQSKRLNLSYLSETEMQNLRITNEEWNLAISPIEIIRGLAALHALADGKCKIRLTNLISKALFGIKRSIGKTIHEDLYHLYNEYLKSLPKGIIKIFFEENHLLKFDNELMEYIEKYYGTESEETEMIMSDTEERRTKEVVQTICFQMNPNGQTLINEMNKNIKEATKRTVENVIRRDLPPKQRARLALITAVDSTFYWKPTGQVTEVEIFFYETFKKVMDTRCLIKGYRCDGLFRTCLTNDRVRIIELDSEIDSLKMYLFQPGMLFSKNFLKSLNAKKLQRYIDQIDHEPIKQSIIIPRFSITSPVGLRSVFASRIPFRNFFSKKKHPIFPYPSIARIFSPDKAEFGRIYGKVSQENYGPFHIYPLWEYYHKTKIVLKIGSPKTTMSEDEMSIITSAQRTMKEELTRKYHQQVVALTGRVMIIKDQVNRKNYMIGILGDEKDKDFDSKGIFSSLSKSETLNKSKGGNLNRISAIGGSNAVRKKSIRQPKRSLQDRSSHSLPMQKGIQQSTSWKKEGRKK</sequence>
<protein>
    <recommendedName>
        <fullName evidence="2">Serpin domain-containing protein</fullName>
    </recommendedName>
</protein>
<evidence type="ECO:0000259" key="2">
    <source>
        <dbReference type="Pfam" id="PF00079"/>
    </source>
</evidence>
<proteinExistence type="predicted"/>
<feature type="region of interest" description="Disordered" evidence="1">
    <location>
        <begin position="503"/>
        <end position="547"/>
    </location>
</feature>
<dbReference type="Gene3D" id="2.30.39.10">
    <property type="entry name" value="Alpha-1-antitrypsin, domain 1"/>
    <property type="match status" value="1"/>
</dbReference>
<name>A0A8J2MP52_9BILA</name>
<dbReference type="InterPro" id="IPR036186">
    <property type="entry name" value="Serpin_sf"/>
</dbReference>
<reference evidence="3" key="1">
    <citation type="submission" date="2021-09" db="EMBL/GenBank/DDBJ databases">
        <authorList>
            <consortium name="Pathogen Informatics"/>
        </authorList>
    </citation>
    <scope>NUCLEOTIDE SEQUENCE</scope>
</reference>
<dbReference type="SUPFAM" id="SSF56574">
    <property type="entry name" value="Serpins"/>
    <property type="match status" value="1"/>
</dbReference>
<dbReference type="OrthoDB" id="5834349at2759"/>
<comment type="caution">
    <text evidence="3">The sequence shown here is derived from an EMBL/GenBank/DDBJ whole genome shotgun (WGS) entry which is preliminary data.</text>
</comment>
<keyword evidence="4" id="KW-1185">Reference proteome</keyword>
<dbReference type="Gene3D" id="3.30.497.10">
    <property type="entry name" value="Antithrombin, subunit I, domain 2"/>
    <property type="match status" value="1"/>
</dbReference>
<gene>
    <name evidence="3" type="ORF">CJOHNSTONI_LOCUS5458</name>
</gene>
<evidence type="ECO:0000256" key="1">
    <source>
        <dbReference type="SAM" id="MobiDB-lite"/>
    </source>
</evidence>
<evidence type="ECO:0000313" key="3">
    <source>
        <dbReference type="EMBL" id="CAG9535428.1"/>
    </source>
</evidence>
<dbReference type="InterPro" id="IPR042178">
    <property type="entry name" value="Serpin_sf_1"/>
</dbReference>
<dbReference type="Proteomes" id="UP000746747">
    <property type="component" value="Unassembled WGS sequence"/>
</dbReference>
<dbReference type="InterPro" id="IPR023796">
    <property type="entry name" value="Serpin_dom"/>
</dbReference>
<dbReference type="Pfam" id="PF00079">
    <property type="entry name" value="Serpin"/>
    <property type="match status" value="1"/>
</dbReference>
<feature type="domain" description="Serpin" evidence="2">
    <location>
        <begin position="45"/>
        <end position="341"/>
    </location>
</feature>
<feature type="compositionally biased region" description="Basic residues" evidence="1">
    <location>
        <begin position="508"/>
        <end position="517"/>
    </location>
</feature>
<dbReference type="EMBL" id="CAKAEH010001376">
    <property type="protein sequence ID" value="CAG9535428.1"/>
    <property type="molecule type" value="Genomic_DNA"/>
</dbReference>